<feature type="coiled-coil region" evidence="6">
    <location>
        <begin position="25"/>
        <end position="73"/>
    </location>
</feature>
<dbReference type="SUPFAM" id="SSF52058">
    <property type="entry name" value="L domain-like"/>
    <property type="match status" value="1"/>
</dbReference>
<evidence type="ECO:0000256" key="2">
    <source>
        <dbReference type="ARBA" id="ARBA00022614"/>
    </source>
</evidence>
<keyword evidence="5" id="KW-0547">Nucleotide-binding</keyword>
<dbReference type="InterPro" id="IPR050905">
    <property type="entry name" value="Plant_NBS-LRR"/>
</dbReference>
<dbReference type="Pfam" id="PF13855">
    <property type="entry name" value="LRR_8"/>
    <property type="match status" value="1"/>
</dbReference>
<keyword evidence="2" id="KW-0433">Leucine-rich repeat</keyword>
<dbReference type="InterPro" id="IPR057135">
    <property type="entry name" value="At4g27190-like_LRR"/>
</dbReference>
<keyword evidence="3" id="KW-0677">Repeat</keyword>
<evidence type="ECO:0000256" key="6">
    <source>
        <dbReference type="SAM" id="Coils"/>
    </source>
</evidence>
<dbReference type="OrthoDB" id="1000136at2759"/>
<dbReference type="STRING" id="56857.A0A200QPU3"/>
<comment type="similarity">
    <text evidence="1">Belongs to the disease resistance NB-LRR family.</text>
</comment>
<gene>
    <name evidence="9" type="ORF">BVC80_1793g41</name>
</gene>
<dbReference type="PANTHER" id="PTHR33463:SF218">
    <property type="entry name" value="DISEASE RESISTANCE PROTEIN RPS2-LIKE"/>
    <property type="match status" value="1"/>
</dbReference>
<dbReference type="Proteomes" id="UP000195402">
    <property type="component" value="Unassembled WGS sequence"/>
</dbReference>
<dbReference type="GO" id="GO:0006952">
    <property type="term" value="P:defense response"/>
    <property type="evidence" value="ECO:0007669"/>
    <property type="project" value="UniProtKB-KW"/>
</dbReference>
<dbReference type="InterPro" id="IPR042197">
    <property type="entry name" value="Apaf_helical"/>
</dbReference>
<feature type="domain" description="NB-ARC" evidence="7">
    <location>
        <begin position="169"/>
        <end position="337"/>
    </location>
</feature>
<dbReference type="InterPro" id="IPR003591">
    <property type="entry name" value="Leu-rich_rpt_typical-subtyp"/>
</dbReference>
<dbReference type="InterPro" id="IPR036388">
    <property type="entry name" value="WH-like_DNA-bd_sf"/>
</dbReference>
<protein>
    <submittedName>
        <fullName evidence="9">Disease resistance protein</fullName>
    </submittedName>
</protein>
<dbReference type="EMBL" id="MVGT01001382">
    <property type="protein sequence ID" value="OVA12442.1"/>
    <property type="molecule type" value="Genomic_DNA"/>
</dbReference>
<accession>A0A200QPU3</accession>
<dbReference type="Gene3D" id="3.40.50.300">
    <property type="entry name" value="P-loop containing nucleotide triphosphate hydrolases"/>
    <property type="match status" value="1"/>
</dbReference>
<keyword evidence="4" id="KW-0611">Plant defense</keyword>
<dbReference type="FunCoup" id="A0A200QPU3">
    <property type="interactions" value="17"/>
</dbReference>
<evidence type="ECO:0000256" key="1">
    <source>
        <dbReference type="ARBA" id="ARBA00008894"/>
    </source>
</evidence>
<evidence type="ECO:0000313" key="9">
    <source>
        <dbReference type="EMBL" id="OVA12442.1"/>
    </source>
</evidence>
<evidence type="ECO:0000256" key="5">
    <source>
        <dbReference type="ARBA" id="ARBA00022840"/>
    </source>
</evidence>
<dbReference type="GO" id="GO:0005524">
    <property type="term" value="F:ATP binding"/>
    <property type="evidence" value="ECO:0007669"/>
    <property type="project" value="UniProtKB-KW"/>
</dbReference>
<dbReference type="Gene3D" id="3.80.10.10">
    <property type="entry name" value="Ribonuclease Inhibitor"/>
    <property type="match status" value="3"/>
</dbReference>
<dbReference type="Gene3D" id="1.10.8.430">
    <property type="entry name" value="Helical domain of apoptotic protease-activating factors"/>
    <property type="match status" value="1"/>
</dbReference>
<dbReference type="SMART" id="SM00369">
    <property type="entry name" value="LRR_TYP"/>
    <property type="match status" value="4"/>
</dbReference>
<reference evidence="9 10" key="1">
    <citation type="journal article" date="2017" name="Mol. Plant">
        <title>The Genome of Medicinal Plant Macleaya cordata Provides New Insights into Benzylisoquinoline Alkaloids Metabolism.</title>
        <authorList>
            <person name="Liu X."/>
            <person name="Liu Y."/>
            <person name="Huang P."/>
            <person name="Ma Y."/>
            <person name="Qing Z."/>
            <person name="Tang Q."/>
            <person name="Cao H."/>
            <person name="Cheng P."/>
            <person name="Zheng Y."/>
            <person name="Yuan Z."/>
            <person name="Zhou Y."/>
            <person name="Liu J."/>
            <person name="Tang Z."/>
            <person name="Zhuo Y."/>
            <person name="Zhang Y."/>
            <person name="Yu L."/>
            <person name="Huang J."/>
            <person name="Yang P."/>
            <person name="Peng Q."/>
            <person name="Zhang J."/>
            <person name="Jiang W."/>
            <person name="Zhang Z."/>
            <person name="Lin K."/>
            <person name="Ro D.K."/>
            <person name="Chen X."/>
            <person name="Xiong X."/>
            <person name="Shang Y."/>
            <person name="Huang S."/>
            <person name="Zeng J."/>
        </authorList>
    </citation>
    <scope>NUCLEOTIDE SEQUENCE [LARGE SCALE GENOMIC DNA]</scope>
    <source>
        <strain evidence="10">cv. BLH2017</strain>
        <tissue evidence="9">Root</tissue>
    </source>
</reference>
<dbReference type="InterPro" id="IPR002182">
    <property type="entry name" value="NB-ARC"/>
</dbReference>
<evidence type="ECO:0000256" key="3">
    <source>
        <dbReference type="ARBA" id="ARBA00022737"/>
    </source>
</evidence>
<dbReference type="GO" id="GO:0043531">
    <property type="term" value="F:ADP binding"/>
    <property type="evidence" value="ECO:0007669"/>
    <property type="project" value="InterPro"/>
</dbReference>
<dbReference type="PRINTS" id="PR00364">
    <property type="entry name" value="DISEASERSIST"/>
</dbReference>
<dbReference type="PANTHER" id="PTHR33463">
    <property type="entry name" value="NB-ARC DOMAIN-CONTAINING PROTEIN-RELATED"/>
    <property type="match status" value="1"/>
</dbReference>
<proteinExistence type="inferred from homology"/>
<comment type="caution">
    <text evidence="9">The sequence shown here is derived from an EMBL/GenBank/DDBJ whole genome shotgun (WGS) entry which is preliminary data.</text>
</comment>
<dbReference type="SUPFAM" id="SSF52540">
    <property type="entry name" value="P-loop containing nucleoside triphosphate hydrolases"/>
    <property type="match status" value="1"/>
</dbReference>
<organism evidence="9 10">
    <name type="scientific">Macleaya cordata</name>
    <name type="common">Five-seeded plume-poppy</name>
    <name type="synonym">Bocconia cordata</name>
    <dbReference type="NCBI Taxonomy" id="56857"/>
    <lineage>
        <taxon>Eukaryota</taxon>
        <taxon>Viridiplantae</taxon>
        <taxon>Streptophyta</taxon>
        <taxon>Embryophyta</taxon>
        <taxon>Tracheophyta</taxon>
        <taxon>Spermatophyta</taxon>
        <taxon>Magnoliopsida</taxon>
        <taxon>Ranunculales</taxon>
        <taxon>Papaveraceae</taxon>
        <taxon>Papaveroideae</taxon>
        <taxon>Macleaya</taxon>
    </lineage>
</organism>
<name>A0A200QPU3_MACCD</name>
<keyword evidence="6" id="KW-0175">Coiled coil</keyword>
<evidence type="ECO:0000259" key="8">
    <source>
        <dbReference type="Pfam" id="PF23247"/>
    </source>
</evidence>
<feature type="domain" description="Disease resistance protein At4g27190-like leucine-rich repeats" evidence="8">
    <location>
        <begin position="862"/>
        <end position="999"/>
    </location>
</feature>
<dbReference type="Gene3D" id="1.10.10.10">
    <property type="entry name" value="Winged helix-like DNA-binding domain superfamily/Winged helix DNA-binding domain"/>
    <property type="match status" value="1"/>
</dbReference>
<evidence type="ECO:0000313" key="10">
    <source>
        <dbReference type="Proteomes" id="UP000195402"/>
    </source>
</evidence>
<dbReference type="InParanoid" id="A0A200QPU3"/>
<dbReference type="AlphaFoldDB" id="A0A200QPU3"/>
<dbReference type="InterPro" id="IPR027417">
    <property type="entry name" value="P-loop_NTPase"/>
</dbReference>
<dbReference type="InterPro" id="IPR001611">
    <property type="entry name" value="Leu-rich_rpt"/>
</dbReference>
<sequence length="1196" mass="137007">MEVLNLLVTPITEIFKCLLPSLSYLVHYKRKIEQLKRKLEDLENTRFVVQDKVDAATKNLESIRRDVKAWLERVGKETATYHQDETTTIVGLVMNGEAIDMINKQCCKGWCSCGTRYDLGRKAEKKMVIIDELLNQEKSFGTAVSNPSCLQEIELMPIGQDFEAFKSRESIKNEVMAALKDEEIYLVGVHGMGGVGKTMLMNQVRKQVKEEKLFDEVVVTTISQNLDVKRIQSEIAEFLQLDKLKEKENISLRASMLLERLKQAKSILVILDDLWSADLNLSDLGIVHRENGHKGGCKVVITSRSYDVCNSMLCQKTIQVRVLSDEESWNLFKKNAGDVVESSDDLQTVARKIVKECKGLPIALHTLGRALRNNEDKLMWKETASQLANNCNFTSIEGMENRVFKSIRLSYNYLENKIIQKCFLLCCLFPEDHIIRLEELIMYVIGDVEILGDLENLDQIKRRLHTILKKLIASSLLISTTDLWNPGGTSVRMHDIVRDVAIRIASEEGNWFIVKAGGVGLINWSSNNISKCLRLSLMWNEISVLPDQPDLPNLLSLSFQGNWTLQNLPDGFFQTMRSSLTTLDLRFTGISSLPSSFFFLLNLRSLYLDSCDFSQFKGIAEIGKLKNLEMLSLKKCKLHNFPEEFGGLTKLKLLDLGDNNINVVPPNVISRMSRLEYLDMEGSGNFDEWEIEGDWENGTNASLAEVTSLHSLSNVKLKLYKKSTEKDFKHQRCISFRIDTDPIVNDEMMPHLVYNGYCSLSLSSDHLFPICDSIKELLRRVEAVCVDDCTTYLNSLGQLVEFKNKKYLSVKECHLMEYLIISAASSSSSGVVEENIPRNTFVALERLVIKSMDKLKQIVNGPIPVGMFEKLKELEIDDCKDMVSIFCPHLVKRVPNLEILCVDNCPELKDVFNLEEQSEFLIIEEGSVDDDDMFFRLREIHLNRLPIISNVFGVNIPLECVENLKIMRIFNCDKLRYLFSTAMSRSLQQLEMLEIFDCKGIVSIIKSEAAEMVIEDHRVLLVPPDYHTTTTTPQIIFPNLKVLDIRYCESLTQLWDGKDLEDFINVQKHENNIDEQLIIQQVLHDSKKPIMLPLLSELRMIYLPVFSSLYKEEEEEEEEEASSSNILDFPTLRVLEVSKCKNFKRIKLTHRSTLQLKKIYGDSEEWFEGLEWEDSNDKSRVQPLLKKVCAYQLFVL</sequence>
<evidence type="ECO:0000256" key="4">
    <source>
        <dbReference type="ARBA" id="ARBA00022821"/>
    </source>
</evidence>
<dbReference type="Pfam" id="PF23247">
    <property type="entry name" value="LRR_RPS2"/>
    <property type="match status" value="1"/>
</dbReference>
<dbReference type="OMA" id="PYSHMSI"/>
<dbReference type="InterPro" id="IPR032675">
    <property type="entry name" value="LRR_dom_sf"/>
</dbReference>
<dbReference type="Pfam" id="PF00931">
    <property type="entry name" value="NB-ARC"/>
    <property type="match status" value="1"/>
</dbReference>
<dbReference type="FunFam" id="3.40.50.300:FF:001091">
    <property type="entry name" value="Probable disease resistance protein At1g61300"/>
    <property type="match status" value="1"/>
</dbReference>
<evidence type="ECO:0000259" key="7">
    <source>
        <dbReference type="Pfam" id="PF00931"/>
    </source>
</evidence>
<keyword evidence="5" id="KW-0067">ATP-binding</keyword>
<keyword evidence="10" id="KW-1185">Reference proteome</keyword>